<evidence type="ECO:0000256" key="9">
    <source>
        <dbReference type="ARBA" id="ARBA00039004"/>
    </source>
</evidence>
<dbReference type="PROSITE" id="PS51471">
    <property type="entry name" value="FE2OG_OXY"/>
    <property type="match status" value="1"/>
</dbReference>
<evidence type="ECO:0000256" key="7">
    <source>
        <dbReference type="ARBA" id="ARBA00023002"/>
    </source>
</evidence>
<dbReference type="InParanoid" id="W4ZE79"/>
<dbReference type="GO" id="GO:0160082">
    <property type="term" value="F:hypoxia-inducible factor-proline dioxygenase activity"/>
    <property type="evidence" value="ECO:0007669"/>
    <property type="project" value="UniProtKB-EC"/>
</dbReference>
<dbReference type="EMBL" id="KX786254">
    <property type="protein sequence ID" value="ASL69985.1"/>
    <property type="molecule type" value="mRNA"/>
</dbReference>
<evidence type="ECO:0000259" key="13">
    <source>
        <dbReference type="PROSITE" id="PS50865"/>
    </source>
</evidence>
<dbReference type="Pfam" id="PF01753">
    <property type="entry name" value="zf-MYND"/>
    <property type="match status" value="1"/>
</dbReference>
<feature type="domain" description="MYND-type" evidence="13">
    <location>
        <begin position="20"/>
        <end position="57"/>
    </location>
</feature>
<keyword evidence="4" id="KW-0862">Zinc</keyword>
<evidence type="ECO:0000256" key="1">
    <source>
        <dbReference type="ARBA" id="ARBA00001961"/>
    </source>
</evidence>
<dbReference type="SUPFAM" id="SSF144232">
    <property type="entry name" value="HIT/MYND zinc finger-like"/>
    <property type="match status" value="1"/>
</dbReference>
<keyword evidence="17" id="KW-1185">Reference proteome</keyword>
<evidence type="ECO:0000256" key="4">
    <source>
        <dbReference type="ARBA" id="ARBA00022833"/>
    </source>
</evidence>
<dbReference type="Proteomes" id="UP000007110">
    <property type="component" value="Unassembled WGS sequence"/>
</dbReference>
<organism evidence="16 17">
    <name type="scientific">Strongylocentrotus purpuratus</name>
    <name type="common">Purple sea urchin</name>
    <dbReference type="NCBI Taxonomy" id="7668"/>
    <lineage>
        <taxon>Eukaryota</taxon>
        <taxon>Metazoa</taxon>
        <taxon>Echinodermata</taxon>
        <taxon>Eleutherozoa</taxon>
        <taxon>Echinozoa</taxon>
        <taxon>Echinoidea</taxon>
        <taxon>Euechinoidea</taxon>
        <taxon>Echinacea</taxon>
        <taxon>Camarodonta</taxon>
        <taxon>Echinidea</taxon>
        <taxon>Strongylocentrotidae</taxon>
        <taxon>Strongylocentrotus</taxon>
    </lineage>
</organism>
<dbReference type="EC" id="1.14.11.29" evidence="9"/>
<evidence type="ECO:0000256" key="6">
    <source>
        <dbReference type="ARBA" id="ARBA00022964"/>
    </source>
</evidence>
<dbReference type="eggNOG" id="KOG3710">
    <property type="taxonomic scope" value="Eukaryota"/>
</dbReference>
<evidence type="ECO:0000313" key="15">
    <source>
        <dbReference type="EMBL" id="ASL69985.1"/>
    </source>
</evidence>
<dbReference type="InterPro" id="IPR002893">
    <property type="entry name" value="Znf_MYND"/>
</dbReference>
<dbReference type="OrthoDB" id="5952526at2759"/>
<dbReference type="Pfam" id="PF13640">
    <property type="entry name" value="2OG-FeII_Oxy_3"/>
    <property type="match status" value="1"/>
</dbReference>
<dbReference type="InterPro" id="IPR044862">
    <property type="entry name" value="Pro_4_hyd_alph_FE2OG_OXY"/>
</dbReference>
<dbReference type="SMART" id="SM00702">
    <property type="entry name" value="P4Hc"/>
    <property type="match status" value="1"/>
</dbReference>
<gene>
    <name evidence="15" type="primary">PHDB</name>
</gene>
<dbReference type="GO" id="GO:0008198">
    <property type="term" value="F:ferrous iron binding"/>
    <property type="evidence" value="ECO:0000318"/>
    <property type="project" value="GO_Central"/>
</dbReference>
<dbReference type="PROSITE" id="PS01360">
    <property type="entry name" value="ZF_MYND_1"/>
    <property type="match status" value="1"/>
</dbReference>
<evidence type="ECO:0000256" key="3">
    <source>
        <dbReference type="ARBA" id="ARBA00022771"/>
    </source>
</evidence>
<reference evidence="15" key="3">
    <citation type="journal article" date="2017" name="Development">
        <title>Asymmetric distribution of hypoxia-inducible factor alpha regulates dorsoventral axis in the early sea urchin embryo.</title>
        <authorList>
            <person name="Chang W.L."/>
            <person name="Chang Y.C."/>
            <person name="Lin K.T."/>
            <person name="Li H.R."/>
            <person name="Pai C.Y."/>
            <person name="Chen J.H."/>
            <person name="Su Y.H."/>
        </authorList>
    </citation>
    <scope>NUCLEOTIDE SEQUENCE</scope>
</reference>
<name>W4ZE79_STRPU</name>
<dbReference type="Gene3D" id="2.60.120.620">
    <property type="entry name" value="q2cbj1_9rhob like domain"/>
    <property type="match status" value="1"/>
</dbReference>
<feature type="compositionally biased region" description="Basic and acidic residues" evidence="12">
    <location>
        <begin position="361"/>
        <end position="378"/>
    </location>
</feature>
<keyword evidence="6" id="KW-0223">Dioxygenase</keyword>
<feature type="region of interest" description="Disordered" evidence="12">
    <location>
        <begin position="62"/>
        <end position="94"/>
    </location>
</feature>
<comment type="cofactor">
    <cofactor evidence="1">
        <name>L-ascorbate</name>
        <dbReference type="ChEBI" id="CHEBI:38290"/>
    </cofactor>
</comment>
<reference evidence="16" key="4">
    <citation type="submission" date="2021-01" db="UniProtKB">
        <authorList>
            <consortium name="EnsemblMetazoa"/>
        </authorList>
    </citation>
    <scope>IDENTIFICATION</scope>
</reference>
<dbReference type="STRING" id="7668.W4ZE79"/>
<keyword evidence="2" id="KW-0479">Metal-binding</keyword>
<dbReference type="GO" id="GO:0031543">
    <property type="term" value="F:peptidyl-proline dioxygenase activity"/>
    <property type="evidence" value="ECO:0000318"/>
    <property type="project" value="GO_Central"/>
</dbReference>
<accession>W4ZE79</accession>
<reference evidence="15" key="2">
    <citation type="submission" date="2016-08" db="EMBL/GenBank/DDBJ databases">
        <authorList>
            <person name="Seilhamer J.J."/>
        </authorList>
    </citation>
    <scope>NUCLEOTIDE SEQUENCE</scope>
</reference>
<keyword evidence="7" id="KW-0560">Oxidoreductase</keyword>
<dbReference type="HOGENOM" id="CLU_022206_2_2_1"/>
<dbReference type="EnsemblMetazoa" id="XM_030999476">
    <property type="protein sequence ID" value="XP_030855336"/>
    <property type="gene ID" value="LOC587363"/>
</dbReference>
<evidence type="ECO:0000256" key="10">
    <source>
        <dbReference type="ARBA" id="ARBA00049134"/>
    </source>
</evidence>
<dbReference type="PANTHER" id="PTHR12907:SF26">
    <property type="entry name" value="HIF PROLYL HYDROXYLASE, ISOFORM C"/>
    <property type="match status" value="1"/>
</dbReference>
<dbReference type="OMA" id="TWLEGNE"/>
<dbReference type="InterPro" id="IPR051559">
    <property type="entry name" value="HIF_prolyl_hydroxylases"/>
</dbReference>
<protein>
    <recommendedName>
        <fullName evidence="9">hypoxia-inducible factor-proline dioxygenase</fullName>
        <ecNumber evidence="9">1.14.11.29</ecNumber>
    </recommendedName>
</protein>
<feature type="compositionally biased region" description="Polar residues" evidence="12">
    <location>
        <begin position="68"/>
        <end position="77"/>
    </location>
</feature>
<reference evidence="17" key="1">
    <citation type="submission" date="2015-02" db="EMBL/GenBank/DDBJ databases">
        <title>Genome sequencing for Strongylocentrotus purpuratus.</title>
        <authorList>
            <person name="Murali S."/>
            <person name="Liu Y."/>
            <person name="Vee V."/>
            <person name="English A."/>
            <person name="Wang M."/>
            <person name="Skinner E."/>
            <person name="Han Y."/>
            <person name="Muzny D.M."/>
            <person name="Worley K.C."/>
            <person name="Gibbs R.A."/>
        </authorList>
    </citation>
    <scope>NUCLEOTIDE SEQUENCE</scope>
</reference>
<dbReference type="InterPro" id="IPR006620">
    <property type="entry name" value="Pro_4_hyd_alph"/>
</dbReference>
<dbReference type="AlphaFoldDB" id="W4ZE79"/>
<proteinExistence type="evidence at transcript level"/>
<keyword evidence="3 11" id="KW-0863">Zinc-finger</keyword>
<evidence type="ECO:0000259" key="14">
    <source>
        <dbReference type="PROSITE" id="PS51471"/>
    </source>
</evidence>
<evidence type="ECO:0000256" key="5">
    <source>
        <dbReference type="ARBA" id="ARBA00022896"/>
    </source>
</evidence>
<sequence length="378" mass="42697">MAEKHVKVDPPSAEKETDSCRTCGSIDNLKQCAKCLSVAYCCKDHQVQDWEKHIKNCKKLRKVKQNDDSNPISNSTPLKVKETDSQDGNPDQSATINLSFEFDKRPHKPRTHPQPAGRDLVSLAQHVTSQLKSKNICVVDSIFNPTLANEVLKEVIDLHSSGVFIDGQLSGGRRNSSDTIVTKKTIRGDEITWLEGNEKQFPYICMLVKTLDRLLSKMNIYLKGECDVGGRTKAMVACYPGNGTGYACHVDNPNRDGRCITCLFYLNEGWDVKESGGLLRLFQGNDDYVDVEPILNRAIFFWSDRRNPHEVQPAFKTRYAITVWYLDKHERLEARMAATSEASEDVSKLQQQYSMMNLNNKEGEKEETDGPKREDTAS</sequence>
<evidence type="ECO:0000256" key="2">
    <source>
        <dbReference type="ARBA" id="ARBA00022723"/>
    </source>
</evidence>
<keyword evidence="5" id="KW-0847">Vitamin C</keyword>
<dbReference type="GO" id="GO:0031418">
    <property type="term" value="F:L-ascorbic acid binding"/>
    <property type="evidence" value="ECO:0007669"/>
    <property type="project" value="UniProtKB-KW"/>
</dbReference>
<evidence type="ECO:0000313" key="16">
    <source>
        <dbReference type="EnsemblMetazoa" id="XP_030855336"/>
    </source>
</evidence>
<keyword evidence="8" id="KW-0408">Iron</keyword>
<dbReference type="PROSITE" id="PS50865">
    <property type="entry name" value="ZF_MYND_2"/>
    <property type="match status" value="1"/>
</dbReference>
<comment type="catalytic activity">
    <reaction evidence="10">
        <text>L-prolyl-[hypoxia-inducible factor alpha subunit] + 2-oxoglutarate + O2 = trans-4-hydroxy-L-prolyl-[hypoxia-inducible factor alpha subunit] + succinate + CO2</text>
        <dbReference type="Rhea" id="RHEA:48400"/>
        <dbReference type="Rhea" id="RHEA-COMP:12093"/>
        <dbReference type="Rhea" id="RHEA-COMP:12094"/>
        <dbReference type="ChEBI" id="CHEBI:15379"/>
        <dbReference type="ChEBI" id="CHEBI:16526"/>
        <dbReference type="ChEBI" id="CHEBI:16810"/>
        <dbReference type="ChEBI" id="CHEBI:30031"/>
        <dbReference type="ChEBI" id="CHEBI:50342"/>
        <dbReference type="ChEBI" id="CHEBI:61965"/>
        <dbReference type="EC" id="1.14.11.29"/>
    </reaction>
</comment>
<dbReference type="GO" id="GO:0008270">
    <property type="term" value="F:zinc ion binding"/>
    <property type="evidence" value="ECO:0007669"/>
    <property type="project" value="UniProtKB-KW"/>
</dbReference>
<dbReference type="PANTHER" id="PTHR12907">
    <property type="entry name" value="EGL NINE HOMOLOG-RELATED"/>
    <property type="match status" value="1"/>
</dbReference>
<evidence type="ECO:0000256" key="12">
    <source>
        <dbReference type="SAM" id="MobiDB-lite"/>
    </source>
</evidence>
<feature type="compositionally biased region" description="Polar residues" evidence="12">
    <location>
        <begin position="348"/>
        <end position="360"/>
    </location>
</feature>
<evidence type="ECO:0000313" key="17">
    <source>
        <dbReference type="Proteomes" id="UP000007110"/>
    </source>
</evidence>
<evidence type="ECO:0000256" key="11">
    <source>
        <dbReference type="PROSITE-ProRule" id="PRU00134"/>
    </source>
</evidence>
<evidence type="ECO:0000256" key="8">
    <source>
        <dbReference type="ARBA" id="ARBA00023004"/>
    </source>
</evidence>
<dbReference type="Gene3D" id="6.10.140.2220">
    <property type="match status" value="1"/>
</dbReference>
<dbReference type="InterPro" id="IPR005123">
    <property type="entry name" value="Oxoglu/Fe-dep_dioxygenase_dom"/>
</dbReference>
<feature type="region of interest" description="Disordered" evidence="12">
    <location>
        <begin position="341"/>
        <end position="378"/>
    </location>
</feature>
<feature type="domain" description="Fe2OG dioxygenase" evidence="14">
    <location>
        <begin position="230"/>
        <end position="327"/>
    </location>
</feature>
<dbReference type="GO" id="GO:0071456">
    <property type="term" value="P:cellular response to hypoxia"/>
    <property type="evidence" value="ECO:0000318"/>
    <property type="project" value="GO_Central"/>
</dbReference>